<keyword evidence="1" id="KW-1133">Transmembrane helix</keyword>
<dbReference type="EMBL" id="CAJNNV010005248">
    <property type="protein sequence ID" value="CAE8591831.1"/>
    <property type="molecule type" value="Genomic_DNA"/>
</dbReference>
<keyword evidence="3" id="KW-1185">Reference proteome</keyword>
<dbReference type="Proteomes" id="UP000654075">
    <property type="component" value="Unassembled WGS sequence"/>
</dbReference>
<organism evidence="2 3">
    <name type="scientific">Polarella glacialis</name>
    <name type="common">Dinoflagellate</name>
    <dbReference type="NCBI Taxonomy" id="89957"/>
    <lineage>
        <taxon>Eukaryota</taxon>
        <taxon>Sar</taxon>
        <taxon>Alveolata</taxon>
        <taxon>Dinophyceae</taxon>
        <taxon>Suessiales</taxon>
        <taxon>Suessiaceae</taxon>
        <taxon>Polarella</taxon>
    </lineage>
</organism>
<protein>
    <submittedName>
        <fullName evidence="2">Uncharacterized protein</fullName>
    </submittedName>
</protein>
<keyword evidence="1" id="KW-0472">Membrane</keyword>
<dbReference type="OrthoDB" id="2274644at2759"/>
<feature type="transmembrane region" description="Helical" evidence="1">
    <location>
        <begin position="6"/>
        <end position="28"/>
    </location>
</feature>
<reference evidence="2" key="1">
    <citation type="submission" date="2021-02" db="EMBL/GenBank/DDBJ databases">
        <authorList>
            <person name="Dougan E. K."/>
            <person name="Rhodes N."/>
            <person name="Thang M."/>
            <person name="Chan C."/>
        </authorList>
    </citation>
    <scope>NUCLEOTIDE SEQUENCE</scope>
</reference>
<name>A0A813E2F6_POLGL</name>
<sequence>MFSDASSLGVACAGGLGVGLAVCLGCAAQLRRRRFRPRPTGLQKTSIVPLAAVLESGEVRVAVSAGPAELQGDDLVHQLTAPDQTVRWHVCCDLDGVLVDFDIGVMRAVGKNPEDIRAAGRREVSMMWRTLARTRGFFAALPWTWDGWALWSYLAAESLKGRISVSILSGVPGGEWADWQKRQWCTRQLGRCVPVDLCPSEEKALRAAPGKILIDDRLDQKVPWEARGGTFVLHSSAAESLKALRRIIKCPPPETTLRVAEPSYCGVFQRVHEVPILLNGFFLRASL</sequence>
<evidence type="ECO:0000313" key="2">
    <source>
        <dbReference type="EMBL" id="CAE8591831.1"/>
    </source>
</evidence>
<keyword evidence="1" id="KW-0812">Transmembrane</keyword>
<evidence type="ECO:0000313" key="3">
    <source>
        <dbReference type="Proteomes" id="UP000654075"/>
    </source>
</evidence>
<accession>A0A813E2F6</accession>
<gene>
    <name evidence="2" type="ORF">PGLA1383_LOCUS10491</name>
</gene>
<evidence type="ECO:0000256" key="1">
    <source>
        <dbReference type="SAM" id="Phobius"/>
    </source>
</evidence>
<proteinExistence type="predicted"/>
<dbReference type="AlphaFoldDB" id="A0A813E2F6"/>
<comment type="caution">
    <text evidence="2">The sequence shown here is derived from an EMBL/GenBank/DDBJ whole genome shotgun (WGS) entry which is preliminary data.</text>
</comment>